<keyword evidence="8 10" id="KW-0496">Mitochondrion</keyword>
<dbReference type="InterPro" id="IPR008689">
    <property type="entry name" value="ATP_synth_F0_dsu_mt"/>
</dbReference>
<evidence type="ECO:0000313" key="12">
    <source>
        <dbReference type="EMBL" id="KAK9502545.1"/>
    </source>
</evidence>
<keyword evidence="7 10" id="KW-0406">Ion transport</keyword>
<dbReference type="Gene3D" id="6.10.280.70">
    <property type="match status" value="1"/>
</dbReference>
<evidence type="ECO:0000256" key="4">
    <source>
        <dbReference type="ARBA" id="ARBA00022547"/>
    </source>
</evidence>
<keyword evidence="3 10" id="KW-0813">Transport</keyword>
<keyword evidence="4" id="KW-0138">CF(0)</keyword>
<dbReference type="GO" id="GO:0005743">
    <property type="term" value="C:mitochondrial inner membrane"/>
    <property type="evidence" value="ECO:0007669"/>
    <property type="project" value="UniProtKB-SubCell"/>
</dbReference>
<comment type="similarity">
    <text evidence="2 10">Belongs to the ATPase d subunit family.</text>
</comment>
<organism evidence="12 13">
    <name type="scientific">Rhynocoris fuscipes</name>
    <dbReference type="NCBI Taxonomy" id="488301"/>
    <lineage>
        <taxon>Eukaryota</taxon>
        <taxon>Metazoa</taxon>
        <taxon>Ecdysozoa</taxon>
        <taxon>Arthropoda</taxon>
        <taxon>Hexapoda</taxon>
        <taxon>Insecta</taxon>
        <taxon>Pterygota</taxon>
        <taxon>Neoptera</taxon>
        <taxon>Paraneoptera</taxon>
        <taxon>Hemiptera</taxon>
        <taxon>Heteroptera</taxon>
        <taxon>Panheteroptera</taxon>
        <taxon>Cimicomorpha</taxon>
        <taxon>Reduviidae</taxon>
        <taxon>Harpactorinae</taxon>
        <taxon>Harpactorini</taxon>
        <taxon>Rhynocoris</taxon>
    </lineage>
</organism>
<protein>
    <recommendedName>
        <fullName evidence="10">ATP synthase subunit d, mitochondrial</fullName>
    </recommendedName>
</protein>
<dbReference type="PIRSF" id="PIRSF005514">
    <property type="entry name" value="ATPase_F0_D_mt"/>
    <property type="match status" value="1"/>
</dbReference>
<evidence type="ECO:0000256" key="2">
    <source>
        <dbReference type="ARBA" id="ARBA00006842"/>
    </source>
</evidence>
<evidence type="ECO:0000313" key="13">
    <source>
        <dbReference type="Proteomes" id="UP001461498"/>
    </source>
</evidence>
<evidence type="ECO:0000256" key="6">
    <source>
        <dbReference type="ARBA" id="ARBA00022792"/>
    </source>
</evidence>
<evidence type="ECO:0000256" key="11">
    <source>
        <dbReference type="SAM" id="MobiDB-lite"/>
    </source>
</evidence>
<evidence type="ECO:0000256" key="3">
    <source>
        <dbReference type="ARBA" id="ARBA00022448"/>
    </source>
</evidence>
<name>A0AAW1D2H0_9HEMI</name>
<evidence type="ECO:0000256" key="9">
    <source>
        <dbReference type="ARBA" id="ARBA00023136"/>
    </source>
</evidence>
<gene>
    <name evidence="12" type="ORF">O3M35_011305</name>
</gene>
<dbReference type="GO" id="GO:0045259">
    <property type="term" value="C:proton-transporting ATP synthase complex"/>
    <property type="evidence" value="ECO:0007669"/>
    <property type="project" value="UniProtKB-KW"/>
</dbReference>
<dbReference type="PANTHER" id="PTHR12700">
    <property type="entry name" value="ATP SYNTHASE SUBUNIT D, MITOCHONDRIAL"/>
    <property type="match status" value="1"/>
</dbReference>
<dbReference type="GO" id="GO:0015078">
    <property type="term" value="F:proton transmembrane transporter activity"/>
    <property type="evidence" value="ECO:0007669"/>
    <property type="project" value="InterPro"/>
</dbReference>
<keyword evidence="6 10" id="KW-0999">Mitochondrion inner membrane</keyword>
<evidence type="ECO:0000256" key="8">
    <source>
        <dbReference type="ARBA" id="ARBA00023128"/>
    </source>
</evidence>
<dbReference type="SUPFAM" id="SSF161065">
    <property type="entry name" value="ATP synthase D chain-like"/>
    <property type="match status" value="1"/>
</dbReference>
<comment type="subcellular location">
    <subcellularLocation>
        <location evidence="1 10">Mitochondrion inner membrane</location>
    </subcellularLocation>
</comment>
<evidence type="ECO:0000256" key="5">
    <source>
        <dbReference type="ARBA" id="ARBA00022781"/>
    </source>
</evidence>
<comment type="caution">
    <text evidence="12">The sequence shown here is derived from an EMBL/GenBank/DDBJ whole genome shotgun (WGS) entry which is preliminary data.</text>
</comment>
<dbReference type="GO" id="GO:0015986">
    <property type="term" value="P:proton motive force-driven ATP synthesis"/>
    <property type="evidence" value="ECO:0007669"/>
    <property type="project" value="UniProtKB-UniRule"/>
</dbReference>
<dbReference type="EMBL" id="JAPXFL010000008">
    <property type="protein sequence ID" value="KAK9502545.1"/>
    <property type="molecule type" value="Genomic_DNA"/>
</dbReference>
<feature type="compositionally biased region" description="Polar residues" evidence="11">
    <location>
        <begin position="166"/>
        <end position="175"/>
    </location>
</feature>
<dbReference type="Proteomes" id="UP001461498">
    <property type="component" value="Unassembled WGS sequence"/>
</dbReference>
<evidence type="ECO:0000256" key="1">
    <source>
        <dbReference type="ARBA" id="ARBA00004273"/>
    </source>
</evidence>
<keyword evidence="9 10" id="KW-0472">Membrane</keyword>
<evidence type="ECO:0000256" key="10">
    <source>
        <dbReference type="PIRNR" id="PIRNR005514"/>
    </source>
</evidence>
<dbReference type="AlphaFoldDB" id="A0AAW1D2H0"/>
<sequence length="175" mass="20166">MAGRRVALKPIEWAKIAERVPEAQKPKFLAFRAKSDSYLRRMNANPENPPQIDWAYYKKTVPIPGMVDTFQKQYESLTIPYPPDTVSSQIDAQEQQIKKDIEAFKAASNSKIAKYQKDIEFYRGLLPYDQMTLEDFRDAHPEMALDPINNPKNWPLNEYLEDKPSSDVSTSSKGH</sequence>
<keyword evidence="5 10" id="KW-0375">Hydrogen ion transport</keyword>
<evidence type="ECO:0000256" key="7">
    <source>
        <dbReference type="ARBA" id="ARBA00023065"/>
    </source>
</evidence>
<comment type="function">
    <text evidence="10">Mitochondrial membrane ATP synthase (F(1)F(0) ATP synthase or Complex V) produces ATP from ADP in the presence of a proton gradient across the membrane which is generated by electron transport complexes of the respiratory chain. F-type ATPases consist of two structural domains, F(1) - containing the extramembraneous catalytic core, and F(0) - containing the membrane proton channel, linked together by a central stalk and a peripheral stalk. During catalysis, ATP synthesis in the catalytic domain of F(1) is coupled via a rotary mechanism of the central stalk subunits to proton translocation.</text>
</comment>
<accession>A0AAW1D2H0</accession>
<dbReference type="Pfam" id="PF05873">
    <property type="entry name" value="Mt_ATP-synt_D"/>
    <property type="match status" value="1"/>
</dbReference>
<feature type="region of interest" description="Disordered" evidence="11">
    <location>
        <begin position="149"/>
        <end position="175"/>
    </location>
</feature>
<proteinExistence type="inferred from homology"/>
<dbReference type="InterPro" id="IPR036228">
    <property type="entry name" value="ATP_synth_F0_dsu_sf_mt"/>
</dbReference>
<reference evidence="12 13" key="1">
    <citation type="submission" date="2022-12" db="EMBL/GenBank/DDBJ databases">
        <title>Chromosome-level genome assembly of true bugs.</title>
        <authorList>
            <person name="Ma L."/>
            <person name="Li H."/>
        </authorList>
    </citation>
    <scope>NUCLEOTIDE SEQUENCE [LARGE SCALE GENOMIC DNA]</scope>
    <source>
        <strain evidence="12">Lab_2022b</strain>
    </source>
</reference>
<keyword evidence="13" id="KW-1185">Reference proteome</keyword>